<dbReference type="InterPro" id="IPR001080">
    <property type="entry name" value="3Fe4S_ferredoxin"/>
</dbReference>
<evidence type="ECO:0000256" key="7">
    <source>
        <dbReference type="ARBA" id="ARBA00023014"/>
    </source>
</evidence>
<evidence type="ECO:0000313" key="11">
    <source>
        <dbReference type="Proteomes" id="UP000680279"/>
    </source>
</evidence>
<accession>A0ABQ4K235</accession>
<sequence>MAKYTWVDQETCIACGACGETAPDIFDYNEEGISYVMLDNNSGECQVPEAFEDDLEDAFEGCPTNSIKVAEEPFGKAEQAS</sequence>
<evidence type="ECO:0000259" key="9">
    <source>
        <dbReference type="PROSITE" id="PS51379"/>
    </source>
</evidence>
<dbReference type="RefSeq" id="WP_018707688.1">
    <property type="nucleotide sequence ID" value="NZ_BOQT01000002.1"/>
</dbReference>
<reference evidence="10 11" key="1">
    <citation type="submission" date="2021-03" db="EMBL/GenBank/DDBJ databases">
        <title>Antimicrobial resistance genes in bacteria isolated from Japanese honey, and their potential for conferring macrolide and lincosamide resistance in the American foulbrood pathogen Paenibacillus larvae.</title>
        <authorList>
            <person name="Okamoto M."/>
            <person name="Kumagai M."/>
            <person name="Kanamori H."/>
            <person name="Takamatsu D."/>
        </authorList>
    </citation>
    <scope>NUCLEOTIDE SEQUENCE [LARGE SCALE GENOMIC DNA]</scope>
    <source>
        <strain evidence="10 11">J1TS3</strain>
    </source>
</reference>
<dbReference type="PANTHER" id="PTHR39163">
    <property type="entry name" value="FERREDOXIN"/>
    <property type="match status" value="1"/>
</dbReference>
<organism evidence="10 11">
    <name type="scientific">Siminovitchia fordii</name>
    <dbReference type="NCBI Taxonomy" id="254759"/>
    <lineage>
        <taxon>Bacteria</taxon>
        <taxon>Bacillati</taxon>
        <taxon>Bacillota</taxon>
        <taxon>Bacilli</taxon>
        <taxon>Bacillales</taxon>
        <taxon>Bacillaceae</taxon>
        <taxon>Siminovitchia</taxon>
    </lineage>
</organism>
<comment type="function">
    <text evidence="8">Ferredoxins are iron-sulfur proteins that transfer electrons in a wide variety of metabolic reactions.</text>
</comment>
<dbReference type="InterPro" id="IPR017896">
    <property type="entry name" value="4Fe4S_Fe-S-bd"/>
</dbReference>
<gene>
    <name evidence="10" type="primary">fer_1</name>
    <name evidence="10" type="ORF">J1TS3_09440</name>
</gene>
<evidence type="ECO:0000256" key="8">
    <source>
        <dbReference type="RuleBase" id="RU368020"/>
    </source>
</evidence>
<dbReference type="PROSITE" id="PS51379">
    <property type="entry name" value="4FE4S_FER_2"/>
    <property type="match status" value="1"/>
</dbReference>
<evidence type="ECO:0000256" key="2">
    <source>
        <dbReference type="ARBA" id="ARBA00022448"/>
    </source>
</evidence>
<evidence type="ECO:0000256" key="4">
    <source>
        <dbReference type="ARBA" id="ARBA00022723"/>
    </source>
</evidence>
<keyword evidence="2 8" id="KW-0813">Transport</keyword>
<proteinExistence type="predicted"/>
<evidence type="ECO:0000256" key="5">
    <source>
        <dbReference type="ARBA" id="ARBA00022982"/>
    </source>
</evidence>
<dbReference type="InterPro" id="IPR052395">
    <property type="entry name" value="ET_Ferredoxin"/>
</dbReference>
<keyword evidence="11" id="KW-1185">Reference proteome</keyword>
<dbReference type="Gene3D" id="3.30.70.20">
    <property type="match status" value="1"/>
</dbReference>
<evidence type="ECO:0000256" key="1">
    <source>
        <dbReference type="ARBA" id="ARBA00001966"/>
    </source>
</evidence>
<dbReference type="Pfam" id="PF13370">
    <property type="entry name" value="Fer4_13"/>
    <property type="match status" value="1"/>
</dbReference>
<evidence type="ECO:0000256" key="3">
    <source>
        <dbReference type="ARBA" id="ARBA00022485"/>
    </source>
</evidence>
<dbReference type="Proteomes" id="UP000680279">
    <property type="component" value="Unassembled WGS sequence"/>
</dbReference>
<keyword evidence="7 8" id="KW-0411">Iron-sulfur</keyword>
<dbReference type="PRINTS" id="PR00352">
    <property type="entry name" value="3FE4SFRDOXIN"/>
</dbReference>
<dbReference type="PANTHER" id="PTHR39163:SF1">
    <property type="entry name" value="FERREDOXIN"/>
    <property type="match status" value="1"/>
</dbReference>
<protein>
    <recommendedName>
        <fullName evidence="8">Ferredoxin</fullName>
    </recommendedName>
</protein>
<keyword evidence="4 8" id="KW-0479">Metal-binding</keyword>
<evidence type="ECO:0000256" key="6">
    <source>
        <dbReference type="ARBA" id="ARBA00023004"/>
    </source>
</evidence>
<name>A0ABQ4K235_9BACI</name>
<dbReference type="SUPFAM" id="SSF54862">
    <property type="entry name" value="4Fe-4S ferredoxins"/>
    <property type="match status" value="1"/>
</dbReference>
<keyword evidence="3" id="KW-0004">4Fe-4S</keyword>
<keyword evidence="6 8" id="KW-0408">Iron</keyword>
<keyword evidence="5 8" id="KW-0249">Electron transport</keyword>
<feature type="domain" description="4Fe-4S ferredoxin-type" evidence="9">
    <location>
        <begin position="3"/>
        <end position="31"/>
    </location>
</feature>
<dbReference type="EMBL" id="BOQT01000002">
    <property type="protein sequence ID" value="GIN19810.1"/>
    <property type="molecule type" value="Genomic_DNA"/>
</dbReference>
<comment type="caution">
    <text evidence="10">The sequence shown here is derived from an EMBL/GenBank/DDBJ whole genome shotgun (WGS) entry which is preliminary data.</text>
</comment>
<evidence type="ECO:0000313" key="10">
    <source>
        <dbReference type="EMBL" id="GIN19810.1"/>
    </source>
</evidence>
<comment type="cofactor">
    <cofactor evidence="1">
        <name>[4Fe-4S] cluster</name>
        <dbReference type="ChEBI" id="CHEBI:49883"/>
    </cofactor>
</comment>